<evidence type="ECO:0000256" key="1">
    <source>
        <dbReference type="SAM" id="Coils"/>
    </source>
</evidence>
<evidence type="ECO:0000313" key="2">
    <source>
        <dbReference type="EMBL" id="OLP80544.1"/>
    </source>
</evidence>
<evidence type="ECO:0000313" key="3">
    <source>
        <dbReference type="Proteomes" id="UP000186817"/>
    </source>
</evidence>
<sequence length="108" mass="12120">MGSTGALHQCDAALLASQGAEEELRQREKQLQQSARSSELMHKTLMQRLSTVHDQVRAAEDAHAAALEELRGERREQSRLNQRLLVETSKQRALLLPGARHMLTDVPK</sequence>
<name>A0A1Q9CC86_SYMMI</name>
<dbReference type="Proteomes" id="UP000186817">
    <property type="component" value="Unassembled WGS sequence"/>
</dbReference>
<proteinExistence type="predicted"/>
<comment type="caution">
    <text evidence="2">The sequence shown here is derived from an EMBL/GenBank/DDBJ whole genome shotgun (WGS) entry which is preliminary data.</text>
</comment>
<dbReference type="AlphaFoldDB" id="A0A1Q9CC86"/>
<feature type="coiled-coil region" evidence="1">
    <location>
        <begin position="17"/>
        <end position="87"/>
    </location>
</feature>
<reference evidence="2 3" key="1">
    <citation type="submission" date="2016-02" db="EMBL/GenBank/DDBJ databases">
        <title>Genome analysis of coral dinoflagellate symbionts highlights evolutionary adaptations to a symbiotic lifestyle.</title>
        <authorList>
            <person name="Aranda M."/>
            <person name="Li Y."/>
            <person name="Liew Y.J."/>
            <person name="Baumgarten S."/>
            <person name="Simakov O."/>
            <person name="Wilson M."/>
            <person name="Piel J."/>
            <person name="Ashoor H."/>
            <person name="Bougouffa S."/>
            <person name="Bajic V.B."/>
            <person name="Ryu T."/>
            <person name="Ravasi T."/>
            <person name="Bayer T."/>
            <person name="Micklem G."/>
            <person name="Kim H."/>
            <person name="Bhak J."/>
            <person name="Lajeunesse T.C."/>
            <person name="Voolstra C.R."/>
        </authorList>
    </citation>
    <scope>NUCLEOTIDE SEQUENCE [LARGE SCALE GENOMIC DNA]</scope>
    <source>
        <strain evidence="2 3">CCMP2467</strain>
    </source>
</reference>
<keyword evidence="1" id="KW-0175">Coiled coil</keyword>
<gene>
    <name evidence="2" type="ORF">AK812_SmicGene39024</name>
</gene>
<dbReference type="EMBL" id="LSRX01001370">
    <property type="protein sequence ID" value="OLP80544.1"/>
    <property type="molecule type" value="Genomic_DNA"/>
</dbReference>
<accession>A0A1Q9CC86</accession>
<organism evidence="2 3">
    <name type="scientific">Symbiodinium microadriaticum</name>
    <name type="common">Dinoflagellate</name>
    <name type="synonym">Zooxanthella microadriatica</name>
    <dbReference type="NCBI Taxonomy" id="2951"/>
    <lineage>
        <taxon>Eukaryota</taxon>
        <taxon>Sar</taxon>
        <taxon>Alveolata</taxon>
        <taxon>Dinophyceae</taxon>
        <taxon>Suessiales</taxon>
        <taxon>Symbiodiniaceae</taxon>
        <taxon>Symbiodinium</taxon>
    </lineage>
</organism>
<protein>
    <submittedName>
        <fullName evidence="2">Uncharacterized protein</fullName>
    </submittedName>
</protein>
<keyword evidence="3" id="KW-1185">Reference proteome</keyword>